<dbReference type="RefSeq" id="WP_285972312.1">
    <property type="nucleotide sequence ID" value="NZ_CP127294.1"/>
</dbReference>
<gene>
    <name evidence="2" type="ORF">QRX50_13670</name>
</gene>
<dbReference type="KEGG" id="acab:QRX50_13670"/>
<sequence>MAEEPELGYLGTAGAVSCYLARTERPWEADIDAIVISVGGTLGTLGHAVSRELPDADWETIGFDTITPELPQVLDIRNGGLESLRFALLATPHDGGSFQDPTLPAIAVATESVVRKAADVGAVALGLPLLGSGSLGFEPGAVADEAIPAAVKALPGVDGGSLQRLVFLCRDRATEDAILAAWNGETSAADLAGGVSSDRVDPTVGIPLERDRLGVAPYVSMMATVISDRSTPLPLSVGVFGEWGSGKSYSWGCCGKRSVGWQAPATPPTCMRLSRSASTPGTTPMPTCGPASATRSFAGSQGPARVRRNAA</sequence>
<dbReference type="AlphaFoldDB" id="A0A9Y2MYK3"/>
<proteinExistence type="predicted"/>
<dbReference type="SUPFAM" id="SSF52949">
    <property type="entry name" value="Macro domain-like"/>
    <property type="match status" value="1"/>
</dbReference>
<dbReference type="EMBL" id="CP127294">
    <property type="protein sequence ID" value="WIX81728.1"/>
    <property type="molecule type" value="Genomic_DNA"/>
</dbReference>
<dbReference type="Proteomes" id="UP001236014">
    <property type="component" value="Chromosome"/>
</dbReference>
<keyword evidence="3" id="KW-1185">Reference proteome</keyword>
<dbReference type="InterPro" id="IPR043472">
    <property type="entry name" value="Macro_dom-like"/>
</dbReference>
<feature type="region of interest" description="Disordered" evidence="1">
    <location>
        <begin position="274"/>
        <end position="311"/>
    </location>
</feature>
<name>A0A9Y2MYK3_9PSEU</name>
<feature type="compositionally biased region" description="Low complexity" evidence="1">
    <location>
        <begin position="279"/>
        <end position="290"/>
    </location>
</feature>
<evidence type="ECO:0000256" key="1">
    <source>
        <dbReference type="SAM" id="MobiDB-lite"/>
    </source>
</evidence>
<evidence type="ECO:0000313" key="3">
    <source>
        <dbReference type="Proteomes" id="UP001236014"/>
    </source>
</evidence>
<evidence type="ECO:0000313" key="2">
    <source>
        <dbReference type="EMBL" id="WIX81728.1"/>
    </source>
</evidence>
<reference evidence="2 3" key="1">
    <citation type="submission" date="2023-06" db="EMBL/GenBank/DDBJ databases">
        <authorList>
            <person name="Oyuntsetseg B."/>
            <person name="Kim S.B."/>
        </authorList>
    </citation>
    <scope>NUCLEOTIDE SEQUENCE [LARGE SCALE GENOMIC DNA]</scope>
    <source>
        <strain evidence="2 3">2-15</strain>
    </source>
</reference>
<organism evidence="2 3">
    <name type="scientific">Amycolatopsis carbonis</name>
    <dbReference type="NCBI Taxonomy" id="715471"/>
    <lineage>
        <taxon>Bacteria</taxon>
        <taxon>Bacillati</taxon>
        <taxon>Actinomycetota</taxon>
        <taxon>Actinomycetes</taxon>
        <taxon>Pseudonocardiales</taxon>
        <taxon>Pseudonocardiaceae</taxon>
        <taxon>Amycolatopsis</taxon>
    </lineage>
</organism>
<accession>A0A9Y2MYK3</accession>
<protein>
    <submittedName>
        <fullName evidence="2">P-loop NTPase fold protein</fullName>
    </submittedName>
</protein>